<keyword evidence="3" id="KW-1185">Reference proteome</keyword>
<evidence type="ECO:0000313" key="3">
    <source>
        <dbReference type="Proteomes" id="UP000315252"/>
    </source>
</evidence>
<reference evidence="2 3" key="1">
    <citation type="submission" date="2019-06" db="EMBL/GenBank/DDBJ databases">
        <title>Whole genome sequence for Rhodospirillaceae sp. R148.</title>
        <authorList>
            <person name="Wang G."/>
        </authorList>
    </citation>
    <scope>NUCLEOTIDE SEQUENCE [LARGE SCALE GENOMIC DNA]</scope>
    <source>
        <strain evidence="2 3">R148</strain>
    </source>
</reference>
<dbReference type="RefSeq" id="WP_142895023.1">
    <property type="nucleotide sequence ID" value="NZ_ML660052.1"/>
</dbReference>
<dbReference type="Pfam" id="PF02627">
    <property type="entry name" value="CMD"/>
    <property type="match status" value="1"/>
</dbReference>
<dbReference type="InterPro" id="IPR029032">
    <property type="entry name" value="AhpD-like"/>
</dbReference>
<evidence type="ECO:0000259" key="1">
    <source>
        <dbReference type="Pfam" id="PF02627"/>
    </source>
</evidence>
<dbReference type="PANTHER" id="PTHR35446">
    <property type="entry name" value="SI:CH211-175M2.5"/>
    <property type="match status" value="1"/>
</dbReference>
<dbReference type="Gene3D" id="1.20.1290.10">
    <property type="entry name" value="AhpD-like"/>
    <property type="match status" value="1"/>
</dbReference>
<dbReference type="GO" id="GO:0051920">
    <property type="term" value="F:peroxiredoxin activity"/>
    <property type="evidence" value="ECO:0007669"/>
    <property type="project" value="InterPro"/>
</dbReference>
<gene>
    <name evidence="2" type="ORF">FKG95_04195</name>
</gene>
<dbReference type="EMBL" id="VHSH01000001">
    <property type="protein sequence ID" value="TQV83788.1"/>
    <property type="molecule type" value="Genomic_DNA"/>
</dbReference>
<dbReference type="Proteomes" id="UP000315252">
    <property type="component" value="Unassembled WGS sequence"/>
</dbReference>
<sequence length="189" mass="20955">MRFPLHDETTAPDAARPALEATRKNFGMIPNLERVMASAPALLQGYSQTWDLFDETSLTPVERQVVYLTANYENDCTYCVPWHSLLARKAKMPGEVIEALRSGAVLPDARLEALRGFTRSLIANRGKISQAERQAFFDAGYSETQALEVVLGLAVKLMSNYTNSIAGTPLDDAVQKLAWRKPTIPMRAP</sequence>
<dbReference type="AlphaFoldDB" id="A0A545U2W1"/>
<proteinExistence type="predicted"/>
<dbReference type="OrthoDB" id="9808310at2"/>
<dbReference type="PANTHER" id="PTHR35446:SF3">
    <property type="entry name" value="CMD DOMAIN-CONTAINING PROTEIN"/>
    <property type="match status" value="1"/>
</dbReference>
<evidence type="ECO:0000313" key="2">
    <source>
        <dbReference type="EMBL" id="TQV83788.1"/>
    </source>
</evidence>
<name>A0A545U2W1_9PROT</name>
<dbReference type="SUPFAM" id="SSF69118">
    <property type="entry name" value="AhpD-like"/>
    <property type="match status" value="1"/>
</dbReference>
<dbReference type="InterPro" id="IPR003779">
    <property type="entry name" value="CMD-like"/>
</dbReference>
<protein>
    <submittedName>
        <fullName evidence="2">Carboxymuconolactone decarboxylase family protein</fullName>
    </submittedName>
</protein>
<accession>A0A545U2W1</accession>
<comment type="caution">
    <text evidence="2">The sequence shown here is derived from an EMBL/GenBank/DDBJ whole genome shotgun (WGS) entry which is preliminary data.</text>
</comment>
<organism evidence="2 3">
    <name type="scientific">Denitrobaculum tricleocarpae</name>
    <dbReference type="NCBI Taxonomy" id="2591009"/>
    <lineage>
        <taxon>Bacteria</taxon>
        <taxon>Pseudomonadati</taxon>
        <taxon>Pseudomonadota</taxon>
        <taxon>Alphaproteobacteria</taxon>
        <taxon>Rhodospirillales</taxon>
        <taxon>Rhodospirillaceae</taxon>
        <taxon>Denitrobaculum</taxon>
    </lineage>
</organism>
<feature type="domain" description="Carboxymuconolactone decarboxylase-like" evidence="1">
    <location>
        <begin position="50"/>
        <end position="106"/>
    </location>
</feature>